<keyword evidence="4" id="KW-1185">Reference proteome</keyword>
<reference evidence="3" key="1">
    <citation type="submission" date="2022-11" db="EMBL/GenBank/DDBJ databases">
        <authorList>
            <person name="Hyden B.L."/>
            <person name="Feng K."/>
            <person name="Yates T."/>
            <person name="Jawdy S."/>
            <person name="Smart L.B."/>
            <person name="Muchero W."/>
        </authorList>
    </citation>
    <scope>NUCLEOTIDE SEQUENCE</scope>
    <source>
        <tissue evidence="3">Shoot tip</tissue>
    </source>
</reference>
<dbReference type="Proteomes" id="UP001151532">
    <property type="component" value="Chromosome 4"/>
</dbReference>
<feature type="region of interest" description="Disordered" evidence="1">
    <location>
        <begin position="50"/>
        <end position="88"/>
    </location>
</feature>
<comment type="caution">
    <text evidence="3">The sequence shown here is derived from an EMBL/GenBank/DDBJ whole genome shotgun (WGS) entry which is preliminary data.</text>
</comment>
<feature type="signal peptide" evidence="2">
    <location>
        <begin position="1"/>
        <end position="26"/>
    </location>
</feature>
<evidence type="ECO:0000313" key="4">
    <source>
        <dbReference type="Proteomes" id="UP001151532"/>
    </source>
</evidence>
<keyword evidence="2" id="KW-0732">Signal</keyword>
<evidence type="ECO:0000256" key="2">
    <source>
        <dbReference type="SAM" id="SignalP"/>
    </source>
</evidence>
<reference evidence="3" key="2">
    <citation type="journal article" date="2023" name="Int. J. Mol. Sci.">
        <title>De Novo Assembly and Annotation of 11 Diverse Shrub Willow (Salix) Genomes Reveals Novel Gene Organization in Sex-Linked Regions.</title>
        <authorList>
            <person name="Hyden B."/>
            <person name="Feng K."/>
            <person name="Yates T.B."/>
            <person name="Jawdy S."/>
            <person name="Cereghino C."/>
            <person name="Smart L.B."/>
            <person name="Muchero W."/>
        </authorList>
    </citation>
    <scope>NUCLEOTIDE SEQUENCE</scope>
    <source>
        <tissue evidence="3">Shoot tip</tissue>
    </source>
</reference>
<dbReference type="OrthoDB" id="1890443at2759"/>
<dbReference type="EMBL" id="JAPFFK010000004">
    <property type="protein sequence ID" value="KAJ6765410.1"/>
    <property type="molecule type" value="Genomic_DNA"/>
</dbReference>
<feature type="compositionally biased region" description="Basic and acidic residues" evidence="1">
    <location>
        <begin position="77"/>
        <end position="88"/>
    </location>
</feature>
<gene>
    <name evidence="3" type="ORF">OIU79_021582</name>
</gene>
<dbReference type="AlphaFoldDB" id="A0A9Q0WDS3"/>
<evidence type="ECO:0000313" key="3">
    <source>
        <dbReference type="EMBL" id="KAJ6765410.1"/>
    </source>
</evidence>
<feature type="chain" id="PRO_5040429867" evidence="2">
    <location>
        <begin position="27"/>
        <end position="88"/>
    </location>
</feature>
<name>A0A9Q0WDS3_SALPP</name>
<proteinExistence type="predicted"/>
<protein>
    <submittedName>
        <fullName evidence="3">Uncharacterized protein</fullName>
    </submittedName>
</protein>
<evidence type="ECO:0000256" key="1">
    <source>
        <dbReference type="SAM" id="MobiDB-lite"/>
    </source>
</evidence>
<organism evidence="3 4">
    <name type="scientific">Salix purpurea</name>
    <name type="common">Purple osier willow</name>
    <dbReference type="NCBI Taxonomy" id="77065"/>
    <lineage>
        <taxon>Eukaryota</taxon>
        <taxon>Viridiplantae</taxon>
        <taxon>Streptophyta</taxon>
        <taxon>Embryophyta</taxon>
        <taxon>Tracheophyta</taxon>
        <taxon>Spermatophyta</taxon>
        <taxon>Magnoliopsida</taxon>
        <taxon>eudicotyledons</taxon>
        <taxon>Gunneridae</taxon>
        <taxon>Pentapetalae</taxon>
        <taxon>rosids</taxon>
        <taxon>fabids</taxon>
        <taxon>Malpighiales</taxon>
        <taxon>Salicaceae</taxon>
        <taxon>Saliceae</taxon>
        <taxon>Salix</taxon>
    </lineage>
</organism>
<sequence>MASPRALKFVCLVVCAVVMAASTAKAAISCNQVVSALTPLHILCSQQRGTDSAMLPGDQGPEQRRPDHAGPSGRVYMLEEHGESIRIQ</sequence>
<accession>A0A9Q0WDS3</accession>